<dbReference type="Proteomes" id="UP000663829">
    <property type="component" value="Unassembled WGS sequence"/>
</dbReference>
<evidence type="ECO:0000256" key="3">
    <source>
        <dbReference type="ARBA" id="ARBA00022618"/>
    </source>
</evidence>
<accession>A0A813R674</accession>
<dbReference type="InterPro" id="IPR054425">
    <property type="entry name" value="Cdc6_ORC1-like_ATPase_lid"/>
</dbReference>
<keyword evidence="4" id="KW-0235">DNA replication</keyword>
<dbReference type="Gene3D" id="1.10.8.60">
    <property type="match status" value="1"/>
</dbReference>
<dbReference type="InterPro" id="IPR003593">
    <property type="entry name" value="AAA+_ATPase"/>
</dbReference>
<dbReference type="GO" id="GO:0016887">
    <property type="term" value="F:ATP hydrolysis activity"/>
    <property type="evidence" value="ECO:0007669"/>
    <property type="project" value="InterPro"/>
</dbReference>
<keyword evidence="6" id="KW-0131">Cell cycle</keyword>
<comment type="caution">
    <text evidence="9">The sequence shown here is derived from an EMBL/GenBank/DDBJ whole genome shotgun (WGS) entry which is preliminary data.</text>
</comment>
<evidence type="ECO:0000313" key="9">
    <source>
        <dbReference type="EMBL" id="CAF0776659.1"/>
    </source>
</evidence>
<dbReference type="Gene3D" id="1.10.10.10">
    <property type="entry name" value="Winged helix-like DNA-binding domain superfamily/Winged helix DNA-binding domain"/>
    <property type="match status" value="1"/>
</dbReference>
<evidence type="ECO:0000256" key="2">
    <source>
        <dbReference type="ARBA" id="ARBA00006184"/>
    </source>
</evidence>
<dbReference type="Pfam" id="PF13401">
    <property type="entry name" value="AAA_22"/>
    <property type="match status" value="1"/>
</dbReference>
<dbReference type="PANTHER" id="PTHR10763">
    <property type="entry name" value="CELL DIVISION CONTROL PROTEIN 6-RELATED"/>
    <property type="match status" value="1"/>
</dbReference>
<dbReference type="SUPFAM" id="SSF52540">
    <property type="entry name" value="P-loop containing nucleoside triphosphate hydrolases"/>
    <property type="match status" value="1"/>
</dbReference>
<organism evidence="9 11">
    <name type="scientific">Didymodactylos carnosus</name>
    <dbReference type="NCBI Taxonomy" id="1234261"/>
    <lineage>
        <taxon>Eukaryota</taxon>
        <taxon>Metazoa</taxon>
        <taxon>Spiralia</taxon>
        <taxon>Gnathifera</taxon>
        <taxon>Rotifera</taxon>
        <taxon>Eurotatoria</taxon>
        <taxon>Bdelloidea</taxon>
        <taxon>Philodinida</taxon>
        <taxon>Philodinidae</taxon>
        <taxon>Didymodactylos</taxon>
    </lineage>
</organism>
<proteinExistence type="inferred from homology"/>
<keyword evidence="3" id="KW-0132">Cell division</keyword>
<dbReference type="GO" id="GO:0033314">
    <property type="term" value="P:mitotic DNA replication checkpoint signaling"/>
    <property type="evidence" value="ECO:0007669"/>
    <property type="project" value="TreeGrafter"/>
</dbReference>
<dbReference type="PIRSF" id="PIRSF001767">
    <property type="entry name" value="Cdc6"/>
    <property type="match status" value="1"/>
</dbReference>
<dbReference type="EMBL" id="CAJOBC010000240">
    <property type="protein sequence ID" value="CAF3559244.1"/>
    <property type="molecule type" value="Genomic_DNA"/>
</dbReference>
<dbReference type="GO" id="GO:0005634">
    <property type="term" value="C:nucleus"/>
    <property type="evidence" value="ECO:0007669"/>
    <property type="project" value="UniProtKB-SubCell"/>
</dbReference>
<feature type="domain" description="AAA+ ATPase" evidence="8">
    <location>
        <begin position="112"/>
        <end position="254"/>
    </location>
</feature>
<dbReference type="Pfam" id="PF09079">
    <property type="entry name" value="WHD_Cdc6"/>
    <property type="match status" value="1"/>
</dbReference>
<dbReference type="InterPro" id="IPR050311">
    <property type="entry name" value="ORC1/CDC6"/>
</dbReference>
<keyword evidence="5 7" id="KW-0539">Nucleus</keyword>
<keyword evidence="11" id="KW-1185">Reference proteome</keyword>
<protein>
    <recommendedName>
        <fullName evidence="7">Cell division control protein</fullName>
    </recommendedName>
</protein>
<dbReference type="InterPro" id="IPR015163">
    <property type="entry name" value="Cdc6_C"/>
</dbReference>
<comment type="similarity">
    <text evidence="2 7">Belongs to the CDC6/cdc18 family.</text>
</comment>
<dbReference type="Pfam" id="PF22606">
    <property type="entry name" value="Cdc6-ORC-like_ATPase_lid"/>
    <property type="match status" value="1"/>
</dbReference>
<dbReference type="GO" id="GO:0006270">
    <property type="term" value="P:DNA replication initiation"/>
    <property type="evidence" value="ECO:0007669"/>
    <property type="project" value="UniProtKB-UniRule"/>
</dbReference>
<evidence type="ECO:0000259" key="8">
    <source>
        <dbReference type="SMART" id="SM00382"/>
    </source>
</evidence>
<dbReference type="SMART" id="SM00382">
    <property type="entry name" value="AAA"/>
    <property type="match status" value="1"/>
</dbReference>
<evidence type="ECO:0000313" key="10">
    <source>
        <dbReference type="EMBL" id="CAF3559244.1"/>
    </source>
</evidence>
<dbReference type="GO" id="GO:0051301">
    <property type="term" value="P:cell division"/>
    <property type="evidence" value="ECO:0007669"/>
    <property type="project" value="UniProtKB-UniRule"/>
</dbReference>
<dbReference type="OrthoDB" id="1926878at2759"/>
<evidence type="ECO:0000256" key="6">
    <source>
        <dbReference type="ARBA" id="ARBA00023306"/>
    </source>
</evidence>
<dbReference type="InterPro" id="IPR027417">
    <property type="entry name" value="P-loop_NTPase"/>
</dbReference>
<name>A0A813R674_9BILA</name>
<dbReference type="InterPro" id="IPR036388">
    <property type="entry name" value="WH-like_DNA-bd_sf"/>
</dbReference>
<evidence type="ECO:0000256" key="7">
    <source>
        <dbReference type="PIRNR" id="PIRNR001767"/>
    </source>
</evidence>
<dbReference type="InterPro" id="IPR036390">
    <property type="entry name" value="WH_DNA-bd_sf"/>
</dbReference>
<dbReference type="SUPFAM" id="SSF46785">
    <property type="entry name" value="Winged helix' DNA-binding domain"/>
    <property type="match status" value="1"/>
</dbReference>
<dbReference type="Gene3D" id="3.40.50.300">
    <property type="entry name" value="P-loop containing nucleotide triphosphate hydrolases"/>
    <property type="match status" value="1"/>
</dbReference>
<sequence>MPRPGLRNCLSEDFQQIEAGGSDTPLRSIRKQNSRKLRSVVSYSEDLPSGTNSAINSPFRSIRQLNPQLSAAKAALHSTLLQRICGREEERRTIEQFLAQKLSNVADKTKTNNPCLYIYGAPGTGKTAVVTNVTNFYSEQKQLKIVSINCMSTTKLYDILQQILDCLNCKTKITTKNIWTLCETCIEKFSLPVVLVFDEIDGLLLSNDVENIYKLFQWPHVLENLLMIGIANSLDLTDRLLPRLQLKLEHKPSLLSFTPYTRDQMLNIVHDRLSGNPNDLFDRNALMLCATKVASTTGDLRTVFEVCRRSMELVQPPSTEMEHLNIGVGHVMQVFESNHKNTNTSDNVKTKELPTYEKILLCSLIVYMKKTKKRLCARGKVQSLFDNICQTQKITIPEENEFDGLVDGLETKGFIKIIQSKTKVKRDDQIQFKVEEQVLIDTLEDDTLLGIVLHNNIE</sequence>
<comment type="subcellular location">
    <subcellularLocation>
        <location evidence="1 7">Nucleus</location>
    </subcellularLocation>
</comment>
<gene>
    <name evidence="9" type="ORF">GPM918_LOCUS2229</name>
    <name evidence="10" type="ORF">SRO942_LOCUS2229</name>
</gene>
<dbReference type="InterPro" id="IPR016314">
    <property type="entry name" value="Cdc6/18"/>
</dbReference>
<dbReference type="PANTHER" id="PTHR10763:SF26">
    <property type="entry name" value="CELL DIVISION CONTROL PROTEIN 6 HOMOLOG"/>
    <property type="match status" value="1"/>
</dbReference>
<dbReference type="InterPro" id="IPR049945">
    <property type="entry name" value="AAA_22"/>
</dbReference>
<evidence type="ECO:0000256" key="1">
    <source>
        <dbReference type="ARBA" id="ARBA00004123"/>
    </source>
</evidence>
<evidence type="ECO:0000313" key="11">
    <source>
        <dbReference type="Proteomes" id="UP000663829"/>
    </source>
</evidence>
<dbReference type="Proteomes" id="UP000681722">
    <property type="component" value="Unassembled WGS sequence"/>
</dbReference>
<dbReference type="EMBL" id="CAJNOQ010000240">
    <property type="protein sequence ID" value="CAF0776659.1"/>
    <property type="molecule type" value="Genomic_DNA"/>
</dbReference>
<dbReference type="CDD" id="cd00009">
    <property type="entry name" value="AAA"/>
    <property type="match status" value="1"/>
</dbReference>
<evidence type="ECO:0000256" key="4">
    <source>
        <dbReference type="ARBA" id="ARBA00022705"/>
    </source>
</evidence>
<comment type="function">
    <text evidence="7">Involved in the initiation of DNA replication. Also participates in checkpoint controls that ensure DNA replication is completed before mitosis is initiated.</text>
</comment>
<reference evidence="9" key="1">
    <citation type="submission" date="2021-02" db="EMBL/GenBank/DDBJ databases">
        <authorList>
            <person name="Nowell W R."/>
        </authorList>
    </citation>
    <scope>NUCLEOTIDE SEQUENCE</scope>
</reference>
<evidence type="ECO:0000256" key="5">
    <source>
        <dbReference type="ARBA" id="ARBA00023242"/>
    </source>
</evidence>
<dbReference type="GO" id="GO:0003688">
    <property type="term" value="F:DNA replication origin binding"/>
    <property type="evidence" value="ECO:0007669"/>
    <property type="project" value="TreeGrafter"/>
</dbReference>
<dbReference type="AlphaFoldDB" id="A0A813R674"/>